<dbReference type="EMBL" id="LGHB01000012">
    <property type="protein sequence ID" value="KUK96513.1"/>
    <property type="molecule type" value="Genomic_DNA"/>
</dbReference>
<keyword evidence="3" id="KW-0786">Thiamine pyrophosphate</keyword>
<evidence type="ECO:0000256" key="3">
    <source>
        <dbReference type="ARBA" id="ARBA00023052"/>
    </source>
</evidence>
<evidence type="ECO:0000256" key="5">
    <source>
        <dbReference type="ARBA" id="ARBA00038875"/>
    </source>
</evidence>
<dbReference type="GO" id="GO:0000287">
    <property type="term" value="F:magnesium ion binding"/>
    <property type="evidence" value="ECO:0007669"/>
    <property type="project" value="InterPro"/>
</dbReference>
<evidence type="ECO:0000259" key="7">
    <source>
        <dbReference type="Pfam" id="PF02775"/>
    </source>
</evidence>
<dbReference type="InterPro" id="IPR051818">
    <property type="entry name" value="TPP_dependent_decarboxylase"/>
</dbReference>
<evidence type="ECO:0000313" key="11">
    <source>
        <dbReference type="Proteomes" id="UP000057043"/>
    </source>
</evidence>
<dbReference type="Proteomes" id="UP000057043">
    <property type="component" value="Unassembled WGS sequence"/>
</dbReference>
<evidence type="ECO:0000313" key="8">
    <source>
        <dbReference type="EMBL" id="KUK45583.1"/>
    </source>
</evidence>
<reference evidence="10 11" key="2">
    <citation type="journal article" date="2015" name="MBio">
        <title>Genome-Resolved Metagenomic Analysis Reveals Roles for Candidate Phyla and Other Microbial Community Members in Biogeochemical Transformations in Oil Reservoirs.</title>
        <authorList>
            <person name="Hu P."/>
            <person name="Tom L."/>
            <person name="Singh A."/>
            <person name="Thomas B.C."/>
            <person name="Baker B.J."/>
            <person name="Piceno Y.M."/>
            <person name="Andersen G.L."/>
            <person name="Banfield J.F."/>
        </authorList>
    </citation>
    <scope>NUCLEOTIDE SEQUENCE [LARGE SCALE GENOMIC DNA]</scope>
    <source>
        <strain evidence="8">57_489</strain>
    </source>
</reference>
<dbReference type="AlphaFoldDB" id="A0A101IK19"/>
<dbReference type="GO" id="GO:0019295">
    <property type="term" value="P:coenzyme M biosynthetic process"/>
    <property type="evidence" value="ECO:0007669"/>
    <property type="project" value="UniProtKB-KW"/>
</dbReference>
<dbReference type="PATRIC" id="fig|301375.6.peg.2487"/>
<comment type="caution">
    <text evidence="9">The sequence shown here is derived from an EMBL/GenBank/DDBJ whole genome shotgun (WGS) entry which is preliminary data.</text>
</comment>
<dbReference type="InterPro" id="IPR022494">
    <property type="entry name" value="Sulfopyruvate_deCO2ase_bsu"/>
</dbReference>
<comment type="catalytic activity">
    <reaction evidence="6">
        <text>3-sulfopyruvate + H(+) = sulfoacetaldehyde + CO2</text>
        <dbReference type="Rhea" id="RHEA:20948"/>
        <dbReference type="ChEBI" id="CHEBI:15378"/>
        <dbReference type="ChEBI" id="CHEBI:16526"/>
        <dbReference type="ChEBI" id="CHEBI:57940"/>
        <dbReference type="ChEBI" id="CHEBI:58246"/>
        <dbReference type="EC" id="4.1.1.79"/>
    </reaction>
</comment>
<dbReference type="InterPro" id="IPR011766">
    <property type="entry name" value="TPP_enzyme_TPP-bd"/>
</dbReference>
<dbReference type="EMBL" id="LGFT01000001">
    <property type="protein sequence ID" value="KUK45583.1"/>
    <property type="molecule type" value="Genomic_DNA"/>
</dbReference>
<evidence type="ECO:0000256" key="4">
    <source>
        <dbReference type="ARBA" id="ARBA00023239"/>
    </source>
</evidence>
<keyword evidence="1" id="KW-0174">Coenzyme M biosynthesis</keyword>
<keyword evidence="2" id="KW-0210">Decarboxylase</keyword>
<dbReference type="InterPro" id="IPR000399">
    <property type="entry name" value="TPP-bd_CS"/>
</dbReference>
<proteinExistence type="predicted"/>
<dbReference type="GO" id="GO:0050545">
    <property type="term" value="F:sulfopyruvate decarboxylase activity"/>
    <property type="evidence" value="ECO:0007669"/>
    <property type="project" value="UniProtKB-EC"/>
</dbReference>
<evidence type="ECO:0000256" key="1">
    <source>
        <dbReference type="ARBA" id="ARBA00022545"/>
    </source>
</evidence>
<organism evidence="9 10">
    <name type="scientific">Methanothrix harundinacea</name>
    <dbReference type="NCBI Taxonomy" id="301375"/>
    <lineage>
        <taxon>Archaea</taxon>
        <taxon>Methanobacteriati</taxon>
        <taxon>Methanobacteriota</taxon>
        <taxon>Stenosarchaea group</taxon>
        <taxon>Methanomicrobia</taxon>
        <taxon>Methanotrichales</taxon>
        <taxon>Methanotrichaceae</taxon>
        <taxon>Methanothrix</taxon>
    </lineage>
</organism>
<evidence type="ECO:0000313" key="10">
    <source>
        <dbReference type="Proteomes" id="UP000053961"/>
    </source>
</evidence>
<dbReference type="PANTHER" id="PTHR42818:SF1">
    <property type="entry name" value="SULFOPYRUVATE DECARBOXYLASE"/>
    <property type="match status" value="1"/>
</dbReference>
<dbReference type="InterPro" id="IPR029061">
    <property type="entry name" value="THDP-binding"/>
</dbReference>
<protein>
    <recommendedName>
        <fullName evidence="5">sulfopyruvate decarboxylase</fullName>
        <ecNumber evidence="5">4.1.1.79</ecNumber>
    </recommendedName>
</protein>
<sequence length="187" mass="19404">MKRLEAITVIAEEATSLEALVVGNIGFPSRELFAVGDRPANFYMLGSMGLASSIGLGLALACPDEKVIAIDGDGAVLMNMGSLATIADQDPDNYLLIVLDNGCYGSTGSQPTCTSRRADLGRIAEGAGISEVRIAATPVEVRAGIAGKGVLVVKVEIGNADVPVIDLSPEEIIERFMVRSGPPSRSS</sequence>
<dbReference type="SUPFAM" id="SSF52518">
    <property type="entry name" value="Thiamin diphosphate-binding fold (THDP-binding)"/>
    <property type="match status" value="1"/>
</dbReference>
<dbReference type="PANTHER" id="PTHR42818">
    <property type="entry name" value="SULFOPYRUVATE DECARBOXYLASE SUBUNIT ALPHA"/>
    <property type="match status" value="1"/>
</dbReference>
<keyword evidence="9" id="KW-0670">Pyruvate</keyword>
<dbReference type="GO" id="GO:0030976">
    <property type="term" value="F:thiamine pyrophosphate binding"/>
    <property type="evidence" value="ECO:0007669"/>
    <property type="project" value="InterPro"/>
</dbReference>
<name>A0A101IK19_9EURY</name>
<dbReference type="PROSITE" id="PS00187">
    <property type="entry name" value="TPP_ENZYMES"/>
    <property type="match status" value="1"/>
</dbReference>
<feature type="domain" description="Thiamine pyrophosphate enzyme TPP-binding" evidence="7">
    <location>
        <begin position="42"/>
        <end position="134"/>
    </location>
</feature>
<keyword evidence="4" id="KW-0456">Lyase</keyword>
<dbReference type="Gene3D" id="3.40.50.970">
    <property type="match status" value="1"/>
</dbReference>
<gene>
    <name evidence="8" type="ORF">XD72_0057</name>
    <name evidence="9" type="ORF">XE07_1080</name>
</gene>
<dbReference type="EC" id="4.1.1.79" evidence="5"/>
<dbReference type="CDD" id="cd03372">
    <property type="entry name" value="TPP_ComE"/>
    <property type="match status" value="1"/>
</dbReference>
<evidence type="ECO:0000256" key="6">
    <source>
        <dbReference type="ARBA" id="ARBA00048551"/>
    </source>
</evidence>
<accession>A0A101IK19</accession>
<dbReference type="Pfam" id="PF02775">
    <property type="entry name" value="TPP_enzyme_C"/>
    <property type="match status" value="1"/>
</dbReference>
<reference evidence="9" key="1">
    <citation type="journal article" date="2015" name="MBio">
        <title>Genome-resolved metagenomic analysis reveals roles for candidate phyla and other microbial community members in biogeochemical transformations in oil reservoirs.</title>
        <authorList>
            <person name="Hu P."/>
            <person name="Tom L."/>
            <person name="Singh A."/>
            <person name="Thomas B.C."/>
            <person name="Baker B.J."/>
            <person name="Piceno Y.M."/>
            <person name="Andersen G.L."/>
            <person name="Banfield J.F."/>
        </authorList>
    </citation>
    <scope>NUCLEOTIDE SEQUENCE [LARGE SCALE GENOMIC DNA]</scope>
    <source>
        <strain evidence="9">56_747</strain>
    </source>
</reference>
<dbReference type="NCBIfam" id="TIGR03846">
    <property type="entry name" value="sulfopy_beta"/>
    <property type="match status" value="1"/>
</dbReference>
<evidence type="ECO:0000256" key="2">
    <source>
        <dbReference type="ARBA" id="ARBA00022793"/>
    </source>
</evidence>
<dbReference type="Proteomes" id="UP000053961">
    <property type="component" value="Unassembled WGS sequence"/>
</dbReference>
<evidence type="ECO:0000313" key="9">
    <source>
        <dbReference type="EMBL" id="KUK96513.1"/>
    </source>
</evidence>